<evidence type="ECO:0000313" key="2">
    <source>
        <dbReference type="EMBL" id="OHB17076.1"/>
    </source>
</evidence>
<protein>
    <submittedName>
        <fullName evidence="2">Uncharacterized protein</fullName>
    </submittedName>
</protein>
<name>A0A1G2V5Z6_9BACT</name>
<feature type="transmembrane region" description="Helical" evidence="1">
    <location>
        <begin position="53"/>
        <end position="70"/>
    </location>
</feature>
<sequence>MSYRKINSILFLPSLFVVFFVWYFDPVVDYLCPSYNQGGSGCIESTSNIIEPIFWSLIPIILISLILFSLPRQVFITWAKFAAIGFPIMLGGLLYAFNIEQSTGSWIGGPTEAEIASAILPSLFLLISLVLIIRTAIKSRRV</sequence>
<organism evidence="2 3">
    <name type="scientific">Candidatus Zambryskibacteria bacterium RIFOXYD2_FULL_43_10</name>
    <dbReference type="NCBI Taxonomy" id="1802782"/>
    <lineage>
        <taxon>Bacteria</taxon>
        <taxon>Candidatus Zambryskiibacteriota</taxon>
    </lineage>
</organism>
<keyword evidence="1" id="KW-0812">Transmembrane</keyword>
<dbReference type="Proteomes" id="UP000176868">
    <property type="component" value="Unassembled WGS sequence"/>
</dbReference>
<dbReference type="AlphaFoldDB" id="A0A1G2V5Z6"/>
<feature type="transmembrane region" description="Helical" evidence="1">
    <location>
        <begin position="118"/>
        <end position="137"/>
    </location>
</feature>
<comment type="caution">
    <text evidence="2">The sequence shown here is derived from an EMBL/GenBank/DDBJ whole genome shotgun (WGS) entry which is preliminary data.</text>
</comment>
<feature type="transmembrane region" description="Helical" evidence="1">
    <location>
        <begin position="7"/>
        <end position="24"/>
    </location>
</feature>
<accession>A0A1G2V5Z6</accession>
<dbReference type="EMBL" id="MHWZ01000030">
    <property type="protein sequence ID" value="OHB17076.1"/>
    <property type="molecule type" value="Genomic_DNA"/>
</dbReference>
<keyword evidence="1" id="KW-1133">Transmembrane helix</keyword>
<evidence type="ECO:0000256" key="1">
    <source>
        <dbReference type="SAM" id="Phobius"/>
    </source>
</evidence>
<evidence type="ECO:0000313" key="3">
    <source>
        <dbReference type="Proteomes" id="UP000176868"/>
    </source>
</evidence>
<proteinExistence type="predicted"/>
<feature type="transmembrane region" description="Helical" evidence="1">
    <location>
        <begin position="77"/>
        <end position="98"/>
    </location>
</feature>
<reference evidence="2 3" key="1">
    <citation type="journal article" date="2016" name="Nat. Commun.">
        <title>Thousands of microbial genomes shed light on interconnected biogeochemical processes in an aquifer system.</title>
        <authorList>
            <person name="Anantharaman K."/>
            <person name="Brown C.T."/>
            <person name="Hug L.A."/>
            <person name="Sharon I."/>
            <person name="Castelle C.J."/>
            <person name="Probst A.J."/>
            <person name="Thomas B.C."/>
            <person name="Singh A."/>
            <person name="Wilkins M.J."/>
            <person name="Karaoz U."/>
            <person name="Brodie E.L."/>
            <person name="Williams K.H."/>
            <person name="Hubbard S.S."/>
            <person name="Banfield J.F."/>
        </authorList>
    </citation>
    <scope>NUCLEOTIDE SEQUENCE [LARGE SCALE GENOMIC DNA]</scope>
</reference>
<keyword evidence="1" id="KW-0472">Membrane</keyword>
<gene>
    <name evidence="2" type="ORF">A2544_00450</name>
</gene>